<keyword evidence="11" id="KW-1185">Reference proteome</keyword>
<dbReference type="AlphaFoldDB" id="A0A383VX57"/>
<feature type="active site" description="Charge relay system" evidence="5">
    <location>
        <position position="568"/>
    </location>
</feature>
<keyword evidence="3 5" id="KW-0378">Hydrolase</keyword>
<dbReference type="GO" id="GO:0004252">
    <property type="term" value="F:serine-type endopeptidase activity"/>
    <property type="evidence" value="ECO:0007669"/>
    <property type="project" value="UniProtKB-UniRule"/>
</dbReference>
<gene>
    <name evidence="10" type="ORF">BQ4739_LOCUS9306</name>
</gene>
<name>A0A383VX57_TETOB</name>
<dbReference type="PROSITE" id="PS00136">
    <property type="entry name" value="SUBTILASE_ASP"/>
    <property type="match status" value="1"/>
</dbReference>
<dbReference type="STRING" id="3088.A0A383VX57"/>
<keyword evidence="2 5" id="KW-0645">Protease</keyword>
<dbReference type="InterPro" id="IPR015500">
    <property type="entry name" value="Peptidase_S8_subtilisin-rel"/>
</dbReference>
<evidence type="ECO:0000256" key="4">
    <source>
        <dbReference type="ARBA" id="ARBA00022825"/>
    </source>
</evidence>
<dbReference type="Gene3D" id="3.40.50.200">
    <property type="entry name" value="Peptidase S8/S53 domain"/>
    <property type="match status" value="1"/>
</dbReference>
<evidence type="ECO:0000256" key="1">
    <source>
        <dbReference type="ARBA" id="ARBA00011073"/>
    </source>
</evidence>
<protein>
    <recommendedName>
        <fullName evidence="9">Peptidase S8/S53 domain-containing protein</fullName>
    </recommendedName>
</protein>
<dbReference type="InterPro" id="IPR050131">
    <property type="entry name" value="Peptidase_S8_subtilisin-like"/>
</dbReference>
<evidence type="ECO:0000259" key="9">
    <source>
        <dbReference type="Pfam" id="PF00082"/>
    </source>
</evidence>
<dbReference type="PROSITE" id="PS00137">
    <property type="entry name" value="SUBTILASE_HIS"/>
    <property type="match status" value="1"/>
</dbReference>
<dbReference type="PANTHER" id="PTHR43806">
    <property type="entry name" value="PEPTIDASE S8"/>
    <property type="match status" value="1"/>
</dbReference>
<dbReference type="InterPro" id="IPR023827">
    <property type="entry name" value="Peptidase_S8_Asp-AS"/>
</dbReference>
<accession>A0A383VX57</accession>
<dbReference type="PRINTS" id="PR00723">
    <property type="entry name" value="SUBTILISIN"/>
</dbReference>
<comment type="similarity">
    <text evidence="1 5 6">Belongs to the peptidase S8 family.</text>
</comment>
<evidence type="ECO:0000256" key="6">
    <source>
        <dbReference type="RuleBase" id="RU003355"/>
    </source>
</evidence>
<dbReference type="GO" id="GO:0006508">
    <property type="term" value="P:proteolysis"/>
    <property type="evidence" value="ECO:0007669"/>
    <property type="project" value="UniProtKB-KW"/>
</dbReference>
<keyword evidence="8" id="KW-0732">Signal</keyword>
<dbReference type="PANTHER" id="PTHR43806:SF11">
    <property type="entry name" value="CEREVISIN-RELATED"/>
    <property type="match status" value="1"/>
</dbReference>
<dbReference type="Proteomes" id="UP000256970">
    <property type="component" value="Unassembled WGS sequence"/>
</dbReference>
<dbReference type="InterPro" id="IPR023828">
    <property type="entry name" value="Peptidase_S8_Ser-AS"/>
</dbReference>
<feature type="domain" description="Peptidase S8/S53" evidence="9">
    <location>
        <begin position="339"/>
        <end position="615"/>
    </location>
</feature>
<evidence type="ECO:0000313" key="10">
    <source>
        <dbReference type="EMBL" id="SZX68996.1"/>
    </source>
</evidence>
<evidence type="ECO:0000256" key="5">
    <source>
        <dbReference type="PROSITE-ProRule" id="PRU01240"/>
    </source>
</evidence>
<dbReference type="InterPro" id="IPR022398">
    <property type="entry name" value="Peptidase_S8_His-AS"/>
</dbReference>
<dbReference type="PROSITE" id="PS51892">
    <property type="entry name" value="SUBTILASE"/>
    <property type="match status" value="1"/>
</dbReference>
<dbReference type="PROSITE" id="PS00138">
    <property type="entry name" value="SUBTILASE_SER"/>
    <property type="match status" value="1"/>
</dbReference>
<dbReference type="EMBL" id="FNXT01000896">
    <property type="protein sequence ID" value="SZX68996.1"/>
    <property type="molecule type" value="Genomic_DNA"/>
</dbReference>
<dbReference type="SUPFAM" id="SSF52743">
    <property type="entry name" value="Subtilisin-like"/>
    <property type="match status" value="1"/>
</dbReference>
<organism evidence="10 11">
    <name type="scientific">Tetradesmus obliquus</name>
    <name type="common">Green alga</name>
    <name type="synonym">Acutodesmus obliquus</name>
    <dbReference type="NCBI Taxonomy" id="3088"/>
    <lineage>
        <taxon>Eukaryota</taxon>
        <taxon>Viridiplantae</taxon>
        <taxon>Chlorophyta</taxon>
        <taxon>core chlorophytes</taxon>
        <taxon>Chlorophyceae</taxon>
        <taxon>CS clade</taxon>
        <taxon>Sphaeropleales</taxon>
        <taxon>Scenedesmaceae</taxon>
        <taxon>Tetradesmus</taxon>
    </lineage>
</organism>
<keyword evidence="4 5" id="KW-0720">Serine protease</keyword>
<sequence length="637" mass="63761">MAAVLFFVTLLLAAPLVSGRLAPTARSHRQLVQEASEAATPELSEQIIPGRYILQLAADVTDAAAAGAALVSEVQAALDAASSGAATAAAGQASPLTVLRAMGGSSGSSSDSAAVDAAAAAAVGATGSAAAPILKSLLISAPDAAVQHIRASKLVKAVVPDRRIAHQQTAVCVQRTDLQKGLAAAPHAAFAWPGCLTPRTKLVWRGNACGSGKISYTMVQAVDKVTLKPIRVDGVACVLSLARSARNGATYIRQRFGSCGIAPTYARSLPTRICTATGGNPGATGGTTVTTPVTPGQPSPVLPRSPIAASEQIPAGITRIEAASAAAGVFNTAGLPASQQVAVGVVDSGIDGTHPDLNLVGGSSWVTPSSKVAGDVADADVDRYGHGTHVAGIIGARNNGAGVVGVAPGVALYSLKVLNGEGVGALSDAMAAVEWAASSEGQSKANIKVINLSLAAYMPPEDPDYQATVDLVCAPFKAASDAGIVVVAAAGNYGTDLRGYLPASCPTVVAVTSMDPASNSASSFSNYLPTDAPAADKARLIAAPGNAILSTVSYFREASGYRELSGTSMASPHVAGVAATCFMAGKCSSGSTGISQLAKLQAAAKERLGLSAGYGFAGDTASIINSKFYGNLVWAKF</sequence>
<dbReference type="InterPro" id="IPR000209">
    <property type="entry name" value="Peptidase_S8/S53_dom"/>
</dbReference>
<feature type="region of interest" description="Disordered" evidence="7">
    <location>
        <begin position="278"/>
        <end position="301"/>
    </location>
</feature>
<evidence type="ECO:0000256" key="7">
    <source>
        <dbReference type="SAM" id="MobiDB-lite"/>
    </source>
</evidence>
<evidence type="ECO:0000256" key="8">
    <source>
        <dbReference type="SAM" id="SignalP"/>
    </source>
</evidence>
<proteinExistence type="inferred from homology"/>
<feature type="active site" description="Charge relay system" evidence="5">
    <location>
        <position position="347"/>
    </location>
</feature>
<evidence type="ECO:0000313" key="11">
    <source>
        <dbReference type="Proteomes" id="UP000256970"/>
    </source>
</evidence>
<evidence type="ECO:0000256" key="3">
    <source>
        <dbReference type="ARBA" id="ARBA00022801"/>
    </source>
</evidence>
<dbReference type="Pfam" id="PF00082">
    <property type="entry name" value="Peptidase_S8"/>
    <property type="match status" value="1"/>
</dbReference>
<reference evidence="10 11" key="1">
    <citation type="submission" date="2016-10" db="EMBL/GenBank/DDBJ databases">
        <authorList>
            <person name="Cai Z."/>
        </authorList>
    </citation>
    <scope>NUCLEOTIDE SEQUENCE [LARGE SCALE GENOMIC DNA]</scope>
</reference>
<feature type="chain" id="PRO_5016879654" description="Peptidase S8/S53 domain-containing protein" evidence="8">
    <location>
        <begin position="20"/>
        <end position="637"/>
    </location>
</feature>
<dbReference type="InterPro" id="IPR036852">
    <property type="entry name" value="Peptidase_S8/S53_dom_sf"/>
</dbReference>
<feature type="active site" description="Charge relay system" evidence="5">
    <location>
        <position position="386"/>
    </location>
</feature>
<feature type="signal peptide" evidence="8">
    <location>
        <begin position="1"/>
        <end position="19"/>
    </location>
</feature>
<evidence type="ECO:0000256" key="2">
    <source>
        <dbReference type="ARBA" id="ARBA00022670"/>
    </source>
</evidence>